<name>A0ABW2XGI8_9ACTN</name>
<feature type="signal peptide" evidence="1">
    <location>
        <begin position="1"/>
        <end position="24"/>
    </location>
</feature>
<dbReference type="InterPro" id="IPR011047">
    <property type="entry name" value="Quinoprotein_ADH-like_sf"/>
</dbReference>
<dbReference type="PROSITE" id="PS51257">
    <property type="entry name" value="PROKAR_LIPOPROTEIN"/>
    <property type="match status" value="1"/>
</dbReference>
<dbReference type="InterPro" id="IPR002372">
    <property type="entry name" value="PQQ_rpt_dom"/>
</dbReference>
<organism evidence="3 4">
    <name type="scientific">Actinomadura fibrosa</name>
    <dbReference type="NCBI Taxonomy" id="111802"/>
    <lineage>
        <taxon>Bacteria</taxon>
        <taxon>Bacillati</taxon>
        <taxon>Actinomycetota</taxon>
        <taxon>Actinomycetes</taxon>
        <taxon>Streptosporangiales</taxon>
        <taxon>Thermomonosporaceae</taxon>
        <taxon>Actinomadura</taxon>
    </lineage>
</organism>
<reference evidence="4" key="1">
    <citation type="journal article" date="2019" name="Int. J. Syst. Evol. Microbiol.">
        <title>The Global Catalogue of Microorganisms (GCM) 10K type strain sequencing project: providing services to taxonomists for standard genome sequencing and annotation.</title>
        <authorList>
            <consortium name="The Broad Institute Genomics Platform"/>
            <consortium name="The Broad Institute Genome Sequencing Center for Infectious Disease"/>
            <person name="Wu L."/>
            <person name="Ma J."/>
        </authorList>
    </citation>
    <scope>NUCLEOTIDE SEQUENCE [LARGE SCALE GENOMIC DNA]</scope>
    <source>
        <strain evidence="4">JCM 9371</strain>
    </source>
</reference>
<keyword evidence="1" id="KW-0732">Signal</keyword>
<evidence type="ECO:0000313" key="3">
    <source>
        <dbReference type="EMBL" id="MFD0685109.1"/>
    </source>
</evidence>
<evidence type="ECO:0000259" key="2">
    <source>
        <dbReference type="Pfam" id="PF13360"/>
    </source>
</evidence>
<sequence>MVLVRPRGVLVMVVLALGATGCSGGGPGRADASPGWTADVNVVSRPVIGDGVTAVTGLRGDGGLETAVYDLVKGRRLWTRPATMVGRVTGMGVEPPAVVGGTVAALEPGTAGREKATLVVRDARTGAQRWTRPVDSTFGPVGCGTRLCVTEQTARRSARFVVLDPGSGRSLWSMPGIAEVEHVDRTRAVLFRMAGRPSLESRDLASGRTLWSFPVERAVGGRVNLSGGWAFGALTGEVPSPSDVLVGYLAPYRKGRGRPSASGFFGVRLTDGGLVWARRRLLRVYPSASPAVALIGRQVTAAGAYGGFEQLDPRTGRTAGTIGAERVPRAPWWVAFPADLRTVGFLTPDKPGTAYSLEDSAPAPAKGVRAWSFCTVNPAELRISGQRGFYPVAALCAYDLATGRRVASPGAPPGWYTGAVDGWRVWRDERGALHAVRDAQGTAPGMYGL</sequence>
<dbReference type="InterPro" id="IPR015943">
    <property type="entry name" value="WD40/YVTN_repeat-like_dom_sf"/>
</dbReference>
<proteinExistence type="predicted"/>
<dbReference type="SUPFAM" id="SSF50998">
    <property type="entry name" value="Quinoprotein alcohol dehydrogenase-like"/>
    <property type="match status" value="1"/>
</dbReference>
<comment type="caution">
    <text evidence="3">The sequence shown here is derived from an EMBL/GenBank/DDBJ whole genome shotgun (WGS) entry which is preliminary data.</text>
</comment>
<dbReference type="Pfam" id="PF13360">
    <property type="entry name" value="PQQ_2"/>
    <property type="match status" value="1"/>
</dbReference>
<accession>A0ABW2XGI8</accession>
<gene>
    <name evidence="3" type="ORF">ACFQZM_11420</name>
</gene>
<evidence type="ECO:0000256" key="1">
    <source>
        <dbReference type="SAM" id="SignalP"/>
    </source>
</evidence>
<dbReference type="Gene3D" id="2.130.10.10">
    <property type="entry name" value="YVTN repeat-like/Quinoprotein amine dehydrogenase"/>
    <property type="match status" value="1"/>
</dbReference>
<feature type="domain" description="Pyrrolo-quinoline quinone repeat" evidence="2">
    <location>
        <begin position="32"/>
        <end position="212"/>
    </location>
</feature>
<dbReference type="Proteomes" id="UP001597063">
    <property type="component" value="Unassembled WGS sequence"/>
</dbReference>
<keyword evidence="4" id="KW-1185">Reference proteome</keyword>
<evidence type="ECO:0000313" key="4">
    <source>
        <dbReference type="Proteomes" id="UP001597063"/>
    </source>
</evidence>
<dbReference type="RefSeq" id="WP_131759628.1">
    <property type="nucleotide sequence ID" value="NZ_CAACUY010000085.1"/>
</dbReference>
<dbReference type="EMBL" id="JBHTGP010000006">
    <property type="protein sequence ID" value="MFD0685109.1"/>
    <property type="molecule type" value="Genomic_DNA"/>
</dbReference>
<protein>
    <submittedName>
        <fullName evidence="3">PQQ-binding-like beta-propeller repeat protein</fullName>
    </submittedName>
</protein>
<feature type="chain" id="PRO_5046636135" evidence="1">
    <location>
        <begin position="25"/>
        <end position="449"/>
    </location>
</feature>